<dbReference type="GO" id="GO:0009003">
    <property type="term" value="F:signal peptidase activity"/>
    <property type="evidence" value="ECO:0007669"/>
    <property type="project" value="UniProtKB-EC"/>
</dbReference>
<name>A0A3A5MMU8_9MICO</name>
<gene>
    <name evidence="9" type="primary">lepB</name>
    <name evidence="9" type="ORF">D6T64_01875</name>
</gene>
<dbReference type="GO" id="GO:0005886">
    <property type="term" value="C:plasma membrane"/>
    <property type="evidence" value="ECO:0007669"/>
    <property type="project" value="UniProtKB-SubCell"/>
</dbReference>
<feature type="active site" evidence="6">
    <location>
        <position position="56"/>
    </location>
</feature>
<keyword evidence="5 7" id="KW-0378">Hydrolase</keyword>
<evidence type="ECO:0000259" key="8">
    <source>
        <dbReference type="Pfam" id="PF10502"/>
    </source>
</evidence>
<accession>A0A3A5MMU8</accession>
<evidence type="ECO:0000256" key="6">
    <source>
        <dbReference type="PIRSR" id="PIRSR600223-1"/>
    </source>
</evidence>
<protein>
    <recommendedName>
        <fullName evidence="4 7">Signal peptidase I</fullName>
        <ecNumber evidence="4 7">3.4.21.89</ecNumber>
    </recommendedName>
</protein>
<reference evidence="9 10" key="1">
    <citation type="submission" date="2018-09" db="EMBL/GenBank/DDBJ databases">
        <title>Novel species of Cryobacterium.</title>
        <authorList>
            <person name="Liu Q."/>
            <person name="Xin Y.-H."/>
        </authorList>
    </citation>
    <scope>NUCLEOTIDE SEQUENCE [LARGE SCALE GENOMIC DNA]</scope>
    <source>
        <strain evidence="9 10">Hh39</strain>
    </source>
</reference>
<comment type="catalytic activity">
    <reaction evidence="1 7">
        <text>Cleavage of hydrophobic, N-terminal signal or leader sequences from secreted and periplasmic proteins.</text>
        <dbReference type="EC" id="3.4.21.89"/>
    </reaction>
</comment>
<comment type="similarity">
    <text evidence="3 7">Belongs to the peptidase S26 family.</text>
</comment>
<dbReference type="InterPro" id="IPR019758">
    <property type="entry name" value="Pept_S26A_signal_pept_1_CS"/>
</dbReference>
<dbReference type="Proteomes" id="UP000272015">
    <property type="component" value="Unassembled WGS sequence"/>
</dbReference>
<evidence type="ECO:0000256" key="7">
    <source>
        <dbReference type="RuleBase" id="RU362042"/>
    </source>
</evidence>
<dbReference type="SUPFAM" id="SSF51306">
    <property type="entry name" value="LexA/Signal peptidase"/>
    <property type="match status" value="1"/>
</dbReference>
<keyword evidence="7" id="KW-0812">Transmembrane</keyword>
<dbReference type="PANTHER" id="PTHR43390:SF1">
    <property type="entry name" value="CHLOROPLAST PROCESSING PEPTIDASE"/>
    <property type="match status" value="1"/>
</dbReference>
<evidence type="ECO:0000256" key="5">
    <source>
        <dbReference type="ARBA" id="ARBA00022801"/>
    </source>
</evidence>
<keyword evidence="10" id="KW-1185">Reference proteome</keyword>
<dbReference type="GO" id="GO:0004252">
    <property type="term" value="F:serine-type endopeptidase activity"/>
    <property type="evidence" value="ECO:0007669"/>
    <property type="project" value="InterPro"/>
</dbReference>
<dbReference type="InterPro" id="IPR019533">
    <property type="entry name" value="Peptidase_S26"/>
</dbReference>
<feature type="active site" evidence="6">
    <location>
        <position position="128"/>
    </location>
</feature>
<keyword evidence="7" id="KW-0645">Protease</keyword>
<dbReference type="CDD" id="cd06530">
    <property type="entry name" value="S26_SPase_I"/>
    <property type="match status" value="1"/>
</dbReference>
<dbReference type="InterPro" id="IPR000223">
    <property type="entry name" value="Pept_S26A_signal_pept_1"/>
</dbReference>
<dbReference type="EC" id="3.4.21.89" evidence="4 7"/>
<evidence type="ECO:0000256" key="3">
    <source>
        <dbReference type="ARBA" id="ARBA00009370"/>
    </source>
</evidence>
<evidence type="ECO:0000256" key="4">
    <source>
        <dbReference type="ARBA" id="ARBA00013208"/>
    </source>
</evidence>
<dbReference type="NCBIfam" id="TIGR02227">
    <property type="entry name" value="sigpep_I_bact"/>
    <property type="match status" value="1"/>
</dbReference>
<dbReference type="EMBL" id="QZVS01000047">
    <property type="protein sequence ID" value="RJT91430.1"/>
    <property type="molecule type" value="Genomic_DNA"/>
</dbReference>
<evidence type="ECO:0000313" key="9">
    <source>
        <dbReference type="EMBL" id="RJT91430.1"/>
    </source>
</evidence>
<feature type="transmembrane region" description="Helical" evidence="7">
    <location>
        <begin position="28"/>
        <end position="47"/>
    </location>
</feature>
<proteinExistence type="inferred from homology"/>
<dbReference type="RefSeq" id="WP_119970916.1">
    <property type="nucleotide sequence ID" value="NZ_JBHSQA010000050.1"/>
</dbReference>
<evidence type="ECO:0000313" key="10">
    <source>
        <dbReference type="Proteomes" id="UP000272015"/>
    </source>
</evidence>
<sequence>MMPADTATRSARRRTGVGSPAIKFVRDLVVIVVIAILISALLKTFVVRSFYIPSPSMENTLLVNDRIIVNELVPNLIPIEHGDVVVFTDPGNWLPPQQPAPQNLFSALDAALTVVGLSAGDSDNHLVKRVIGLPGDTVVCCTAAGQLTINDAAIVEPYIQIPDGQSQATKSPFTVTVPDGKLWVMGDNRYNSADSAFHFLNGSPGGGFVPISSVVGRAVVVSWPAKHWGWLGNYPETFAPSGR</sequence>
<evidence type="ECO:0000256" key="1">
    <source>
        <dbReference type="ARBA" id="ARBA00000677"/>
    </source>
</evidence>
<dbReference type="InterPro" id="IPR036286">
    <property type="entry name" value="LexA/Signal_pep-like_sf"/>
</dbReference>
<dbReference type="PANTHER" id="PTHR43390">
    <property type="entry name" value="SIGNAL PEPTIDASE I"/>
    <property type="match status" value="1"/>
</dbReference>
<dbReference type="Gene3D" id="2.10.109.10">
    <property type="entry name" value="Umud Fragment, subunit A"/>
    <property type="match status" value="1"/>
</dbReference>
<keyword evidence="7" id="KW-0472">Membrane</keyword>
<dbReference type="PROSITE" id="PS00761">
    <property type="entry name" value="SPASE_I_3"/>
    <property type="match status" value="1"/>
</dbReference>
<evidence type="ECO:0000256" key="2">
    <source>
        <dbReference type="ARBA" id="ARBA00004401"/>
    </source>
</evidence>
<dbReference type="Pfam" id="PF10502">
    <property type="entry name" value="Peptidase_S26"/>
    <property type="match status" value="1"/>
</dbReference>
<feature type="domain" description="Peptidase S26" evidence="8">
    <location>
        <begin position="26"/>
        <end position="223"/>
    </location>
</feature>
<comment type="subcellular location">
    <subcellularLocation>
        <location evidence="2">Cell membrane</location>
        <topology evidence="2">Single-pass type II membrane protein</topology>
    </subcellularLocation>
    <subcellularLocation>
        <location evidence="7">Membrane</location>
        <topology evidence="7">Single-pass type II membrane protein</topology>
    </subcellularLocation>
</comment>
<keyword evidence="7" id="KW-1133">Transmembrane helix</keyword>
<dbReference type="AlphaFoldDB" id="A0A3A5MMU8"/>
<dbReference type="PRINTS" id="PR00727">
    <property type="entry name" value="LEADERPTASE"/>
</dbReference>
<organism evidence="9 10">
    <name type="scientific">Cryobacterium melibiosiphilum</name>
    <dbReference type="NCBI Taxonomy" id="995039"/>
    <lineage>
        <taxon>Bacteria</taxon>
        <taxon>Bacillati</taxon>
        <taxon>Actinomycetota</taxon>
        <taxon>Actinomycetes</taxon>
        <taxon>Micrococcales</taxon>
        <taxon>Microbacteriaceae</taxon>
        <taxon>Cryobacterium</taxon>
    </lineage>
</organism>
<dbReference type="OrthoDB" id="9815782at2"/>
<dbReference type="GO" id="GO:0006465">
    <property type="term" value="P:signal peptide processing"/>
    <property type="evidence" value="ECO:0007669"/>
    <property type="project" value="InterPro"/>
</dbReference>
<comment type="caution">
    <text evidence="9">The sequence shown here is derived from an EMBL/GenBank/DDBJ whole genome shotgun (WGS) entry which is preliminary data.</text>
</comment>